<feature type="compositionally biased region" description="Polar residues" evidence="1">
    <location>
        <begin position="173"/>
        <end position="186"/>
    </location>
</feature>
<feature type="region of interest" description="Disordered" evidence="1">
    <location>
        <begin position="241"/>
        <end position="260"/>
    </location>
</feature>
<gene>
    <name evidence="2" type="ORF">Tco_0770613</name>
</gene>
<evidence type="ECO:0000256" key="1">
    <source>
        <dbReference type="SAM" id="MobiDB-lite"/>
    </source>
</evidence>
<accession>A0ABQ4ZDS6</accession>
<proteinExistence type="predicted"/>
<dbReference type="EMBL" id="BQNB010011240">
    <property type="protein sequence ID" value="GJS87977.1"/>
    <property type="molecule type" value="Genomic_DNA"/>
</dbReference>
<sequence>MSKEVGTPRYLSLVVPQKKVGDEAIHKKLGDIMERDATTASSLEAEQDSGSGPRCQDTILGDVDAQTRFETTSKQSNDPLLSRGYTLESRKDGLKLLELIELFNAARPHLICYALTVNPIIYTSCIQQFWATEKANTVNGERQLQALIDKKKVIITESSVRSDLHLEDAGVTQEETQQDDNVSTPSNDPPLSEKAKDAQAKEIADLKKRVQVLERQKKSRTTGLKRLRKVGMSRRVESYEDKDSLVNDTQGRSDRMFDTNDLHSDEVNVDIPVGEKQEQSAKEREDNTQAMMEADFELAQRLQTEEQGEITIEERSRLFVELMNKRKKYFAMLRAEEKRRKPPTKAQKRNQISTYLKNMVKSKKETEESFKGTEDELKSDKSKKAERRCLIGKEHGKSNNKNLQRNKEWRMTKRQMKLKKLKKLMKLIRADGSSKRYSSMIRMLQGIDRKDLQTLWKLVKSKHGDTRPEDEHERVLWGDLKVMFEPNIKSDVWRNLQGYKVTIWKLFDSCGVHFVRFKNVHIFMLVEKRYPLTPITITNMLNKKLQTGY</sequence>
<feature type="region of interest" description="Disordered" evidence="1">
    <location>
        <begin position="170"/>
        <end position="200"/>
    </location>
</feature>
<comment type="caution">
    <text evidence="2">The sequence shown here is derived from an EMBL/GenBank/DDBJ whole genome shotgun (WGS) entry which is preliminary data.</text>
</comment>
<feature type="region of interest" description="Disordered" evidence="1">
    <location>
        <begin position="360"/>
        <end position="385"/>
    </location>
</feature>
<feature type="region of interest" description="Disordered" evidence="1">
    <location>
        <begin position="36"/>
        <end position="56"/>
    </location>
</feature>
<dbReference type="Proteomes" id="UP001151760">
    <property type="component" value="Unassembled WGS sequence"/>
</dbReference>
<feature type="compositionally biased region" description="Basic and acidic residues" evidence="1">
    <location>
        <begin position="362"/>
        <end position="385"/>
    </location>
</feature>
<evidence type="ECO:0000313" key="2">
    <source>
        <dbReference type="EMBL" id="GJS87977.1"/>
    </source>
</evidence>
<feature type="compositionally biased region" description="Polar residues" evidence="1">
    <location>
        <begin position="38"/>
        <end position="50"/>
    </location>
</feature>
<organism evidence="2 3">
    <name type="scientific">Tanacetum coccineum</name>
    <dbReference type="NCBI Taxonomy" id="301880"/>
    <lineage>
        <taxon>Eukaryota</taxon>
        <taxon>Viridiplantae</taxon>
        <taxon>Streptophyta</taxon>
        <taxon>Embryophyta</taxon>
        <taxon>Tracheophyta</taxon>
        <taxon>Spermatophyta</taxon>
        <taxon>Magnoliopsida</taxon>
        <taxon>eudicotyledons</taxon>
        <taxon>Gunneridae</taxon>
        <taxon>Pentapetalae</taxon>
        <taxon>asterids</taxon>
        <taxon>campanulids</taxon>
        <taxon>Asterales</taxon>
        <taxon>Asteraceae</taxon>
        <taxon>Asteroideae</taxon>
        <taxon>Anthemideae</taxon>
        <taxon>Anthemidinae</taxon>
        <taxon>Tanacetum</taxon>
    </lineage>
</organism>
<name>A0ABQ4ZDS6_9ASTR</name>
<reference evidence="2" key="2">
    <citation type="submission" date="2022-01" db="EMBL/GenBank/DDBJ databases">
        <authorList>
            <person name="Yamashiro T."/>
            <person name="Shiraishi A."/>
            <person name="Satake H."/>
            <person name="Nakayama K."/>
        </authorList>
    </citation>
    <scope>NUCLEOTIDE SEQUENCE</scope>
</reference>
<protein>
    <submittedName>
        <fullName evidence="2">Uncharacterized protein</fullName>
    </submittedName>
</protein>
<reference evidence="2" key="1">
    <citation type="journal article" date="2022" name="Int. J. Mol. Sci.">
        <title>Draft Genome of Tanacetum Coccineum: Genomic Comparison of Closely Related Tanacetum-Family Plants.</title>
        <authorList>
            <person name="Yamashiro T."/>
            <person name="Shiraishi A."/>
            <person name="Nakayama K."/>
            <person name="Satake H."/>
        </authorList>
    </citation>
    <scope>NUCLEOTIDE SEQUENCE</scope>
</reference>
<keyword evidence="3" id="KW-1185">Reference proteome</keyword>
<feature type="compositionally biased region" description="Basic and acidic residues" evidence="1">
    <location>
        <begin position="191"/>
        <end position="200"/>
    </location>
</feature>
<evidence type="ECO:0000313" key="3">
    <source>
        <dbReference type="Proteomes" id="UP001151760"/>
    </source>
</evidence>